<evidence type="ECO:0000313" key="2">
    <source>
        <dbReference type="EMBL" id="TQV88105.1"/>
    </source>
</evidence>
<gene>
    <name evidence="2" type="ORF">FLL46_06145</name>
</gene>
<protein>
    <submittedName>
        <fullName evidence="2">VOC family protein</fullName>
    </submittedName>
</protein>
<proteinExistence type="predicted"/>
<sequence length="123" mass="13458">MKHLVTWSEISVSDIERAKNFYGEVFGIGFKHETMGDHEYAMFESEPDTVTGALVAGDGYNPTADGTIVYLNGGDDLSEPLSRITRLGSQVVVPKTAINDGEQGYFAQFIDSEGNRVGLYSEK</sequence>
<dbReference type="InterPro" id="IPR053863">
    <property type="entry name" value="Glyoxy/Ble-like_N"/>
</dbReference>
<dbReference type="Proteomes" id="UP000315439">
    <property type="component" value="Unassembled WGS sequence"/>
</dbReference>
<dbReference type="Pfam" id="PF22677">
    <property type="entry name" value="Ble-like_N"/>
    <property type="match status" value="1"/>
</dbReference>
<organism evidence="2 3">
    <name type="scientific">Aliikangiella coralliicola</name>
    <dbReference type="NCBI Taxonomy" id="2592383"/>
    <lineage>
        <taxon>Bacteria</taxon>
        <taxon>Pseudomonadati</taxon>
        <taxon>Pseudomonadota</taxon>
        <taxon>Gammaproteobacteria</taxon>
        <taxon>Oceanospirillales</taxon>
        <taxon>Pleioneaceae</taxon>
        <taxon>Aliikangiella</taxon>
    </lineage>
</organism>
<dbReference type="InterPro" id="IPR052164">
    <property type="entry name" value="Anthracycline_SecMetBiosynth"/>
</dbReference>
<accession>A0A545UF83</accession>
<feature type="domain" description="VOC" evidence="1">
    <location>
        <begin position="1"/>
        <end position="122"/>
    </location>
</feature>
<evidence type="ECO:0000259" key="1">
    <source>
        <dbReference type="PROSITE" id="PS51819"/>
    </source>
</evidence>
<dbReference type="PANTHER" id="PTHR33993">
    <property type="entry name" value="GLYOXALASE-RELATED"/>
    <property type="match status" value="1"/>
</dbReference>
<dbReference type="EMBL" id="VIKS01000004">
    <property type="protein sequence ID" value="TQV88105.1"/>
    <property type="molecule type" value="Genomic_DNA"/>
</dbReference>
<dbReference type="SUPFAM" id="SSF54593">
    <property type="entry name" value="Glyoxalase/Bleomycin resistance protein/Dihydroxybiphenyl dioxygenase"/>
    <property type="match status" value="1"/>
</dbReference>
<keyword evidence="3" id="KW-1185">Reference proteome</keyword>
<dbReference type="InterPro" id="IPR037523">
    <property type="entry name" value="VOC_core"/>
</dbReference>
<dbReference type="PROSITE" id="PS51819">
    <property type="entry name" value="VOC"/>
    <property type="match status" value="1"/>
</dbReference>
<dbReference type="OrthoDB" id="8776491at2"/>
<reference evidence="2 3" key="1">
    <citation type="submission" date="2019-07" db="EMBL/GenBank/DDBJ databases">
        <title>Draft genome for Aliikangiella sp. M105.</title>
        <authorList>
            <person name="Wang G."/>
        </authorList>
    </citation>
    <scope>NUCLEOTIDE SEQUENCE [LARGE SCALE GENOMIC DNA]</scope>
    <source>
        <strain evidence="2 3">M105</strain>
    </source>
</reference>
<dbReference type="Gene3D" id="3.10.180.10">
    <property type="entry name" value="2,3-Dihydroxybiphenyl 1,2-Dioxygenase, domain 1"/>
    <property type="match status" value="1"/>
</dbReference>
<dbReference type="PANTHER" id="PTHR33993:SF2">
    <property type="entry name" value="VOC DOMAIN-CONTAINING PROTEIN"/>
    <property type="match status" value="1"/>
</dbReference>
<comment type="caution">
    <text evidence="2">The sequence shown here is derived from an EMBL/GenBank/DDBJ whole genome shotgun (WGS) entry which is preliminary data.</text>
</comment>
<dbReference type="RefSeq" id="WP_142892614.1">
    <property type="nucleotide sequence ID" value="NZ_ML660162.1"/>
</dbReference>
<dbReference type="CDD" id="cd07247">
    <property type="entry name" value="SgaA_N_like"/>
    <property type="match status" value="1"/>
</dbReference>
<dbReference type="InterPro" id="IPR029068">
    <property type="entry name" value="Glyas_Bleomycin-R_OHBP_Dase"/>
</dbReference>
<name>A0A545UF83_9GAMM</name>
<dbReference type="AlphaFoldDB" id="A0A545UF83"/>
<evidence type="ECO:0000313" key="3">
    <source>
        <dbReference type="Proteomes" id="UP000315439"/>
    </source>
</evidence>